<evidence type="ECO:0000313" key="1">
    <source>
        <dbReference type="EMBL" id="OXV10597.1"/>
    </source>
</evidence>
<comment type="caution">
    <text evidence="1">The sequence shown here is derived from an EMBL/GenBank/DDBJ whole genome shotgun (WGS) entry which is preliminary data.</text>
</comment>
<protein>
    <submittedName>
        <fullName evidence="1">Uncharacterized protein</fullName>
    </submittedName>
</protein>
<keyword evidence="2" id="KW-1185">Reference proteome</keyword>
<gene>
    <name evidence="1" type="ORF">Egran_01641</name>
</gene>
<organism evidence="1 2">
    <name type="scientific">Elaphomyces granulatus</name>
    <dbReference type="NCBI Taxonomy" id="519963"/>
    <lineage>
        <taxon>Eukaryota</taxon>
        <taxon>Fungi</taxon>
        <taxon>Dikarya</taxon>
        <taxon>Ascomycota</taxon>
        <taxon>Pezizomycotina</taxon>
        <taxon>Eurotiomycetes</taxon>
        <taxon>Eurotiomycetidae</taxon>
        <taxon>Eurotiales</taxon>
        <taxon>Elaphomycetaceae</taxon>
        <taxon>Elaphomyces</taxon>
    </lineage>
</organism>
<sequence>MASPIGNSVQVREVLKPSNWQLRLLSPGPPACDPNSNTGNVAISIYARQGLDAAECTSLDTSMFNTSTVQSISWKSPGITAVYSLCMWKNSDCSDGEAGLADAITTNWQVCYPFTGWKAWSTVEQGTSCVGY</sequence>
<reference evidence="1 2" key="1">
    <citation type="journal article" date="2015" name="Environ. Microbiol.">
        <title>Metagenome sequence of Elaphomyces granulatus from sporocarp tissue reveals Ascomycota ectomycorrhizal fingerprints of genome expansion and a Proteobacteria-rich microbiome.</title>
        <authorList>
            <person name="Quandt C.A."/>
            <person name="Kohler A."/>
            <person name="Hesse C.N."/>
            <person name="Sharpton T.J."/>
            <person name="Martin F."/>
            <person name="Spatafora J.W."/>
        </authorList>
    </citation>
    <scope>NUCLEOTIDE SEQUENCE [LARGE SCALE GENOMIC DNA]</scope>
    <source>
        <strain evidence="1 2">OSC145934</strain>
    </source>
</reference>
<proteinExistence type="predicted"/>
<dbReference type="AlphaFoldDB" id="A0A232M3C6"/>
<dbReference type="Proteomes" id="UP000243515">
    <property type="component" value="Unassembled WGS sequence"/>
</dbReference>
<dbReference type="OrthoDB" id="4338083at2759"/>
<accession>A0A232M3C6</accession>
<dbReference type="EMBL" id="NPHW01002863">
    <property type="protein sequence ID" value="OXV10597.1"/>
    <property type="molecule type" value="Genomic_DNA"/>
</dbReference>
<evidence type="ECO:0000313" key="2">
    <source>
        <dbReference type="Proteomes" id="UP000243515"/>
    </source>
</evidence>
<name>A0A232M3C6_9EURO</name>